<name>A0AAW0GCI2_9APHY</name>
<dbReference type="GO" id="GO:0008537">
    <property type="term" value="C:proteasome activator complex"/>
    <property type="evidence" value="ECO:0007669"/>
    <property type="project" value="InterPro"/>
</dbReference>
<proteinExistence type="inferred from homology"/>
<dbReference type="InterPro" id="IPR036997">
    <property type="entry name" value="PA28_C_sf"/>
</dbReference>
<dbReference type="FunFam" id="1.20.120.180:FF:000002">
    <property type="entry name" value="Proteasome activator complex subunit 1"/>
    <property type="match status" value="1"/>
</dbReference>
<feature type="domain" description="Proteasome activator PA28 C-terminal" evidence="4">
    <location>
        <begin position="87"/>
        <end position="228"/>
    </location>
</feature>
<feature type="compositionally biased region" description="Polar residues" evidence="3">
    <location>
        <begin position="60"/>
        <end position="76"/>
    </location>
</feature>
<dbReference type="InterPro" id="IPR003186">
    <property type="entry name" value="PA28_C"/>
</dbReference>
<dbReference type="SUPFAM" id="SSF47216">
    <property type="entry name" value="Proteasome activator"/>
    <property type="match status" value="1"/>
</dbReference>
<dbReference type="EMBL" id="JASBNA010000016">
    <property type="protein sequence ID" value="KAK7686770.1"/>
    <property type="molecule type" value="Genomic_DNA"/>
</dbReference>
<dbReference type="GO" id="GO:0005654">
    <property type="term" value="C:nucleoplasm"/>
    <property type="evidence" value="ECO:0007669"/>
    <property type="project" value="TreeGrafter"/>
</dbReference>
<gene>
    <name evidence="5" type="ORF">QCA50_010371</name>
</gene>
<evidence type="ECO:0000256" key="2">
    <source>
        <dbReference type="ARBA" id="ARBA00022942"/>
    </source>
</evidence>
<dbReference type="Pfam" id="PF02252">
    <property type="entry name" value="PA28_C"/>
    <property type="match status" value="1"/>
</dbReference>
<dbReference type="PANTHER" id="PTHR10660">
    <property type="entry name" value="PROTEASOME REGULATOR PA28"/>
    <property type="match status" value="1"/>
</dbReference>
<reference evidence="5 6" key="1">
    <citation type="submission" date="2022-09" db="EMBL/GenBank/DDBJ databases">
        <authorList>
            <person name="Palmer J.M."/>
        </authorList>
    </citation>
    <scope>NUCLEOTIDE SEQUENCE [LARGE SCALE GENOMIC DNA]</scope>
    <source>
        <strain evidence="5 6">DSM 7382</strain>
    </source>
</reference>
<dbReference type="PANTHER" id="PTHR10660:SF2">
    <property type="entry name" value="LD45860P"/>
    <property type="match status" value="1"/>
</dbReference>
<protein>
    <recommendedName>
        <fullName evidence="4">Proteasome activator PA28 C-terminal domain-containing protein</fullName>
    </recommendedName>
</protein>
<dbReference type="GO" id="GO:0005737">
    <property type="term" value="C:cytoplasm"/>
    <property type="evidence" value="ECO:0007669"/>
    <property type="project" value="TreeGrafter"/>
</dbReference>
<dbReference type="AlphaFoldDB" id="A0AAW0GCI2"/>
<evidence type="ECO:0000256" key="3">
    <source>
        <dbReference type="SAM" id="MobiDB-lite"/>
    </source>
</evidence>
<keyword evidence="6" id="KW-1185">Reference proteome</keyword>
<dbReference type="Proteomes" id="UP001385951">
    <property type="component" value="Unassembled WGS sequence"/>
</dbReference>
<dbReference type="GO" id="GO:2000045">
    <property type="term" value="P:regulation of G1/S transition of mitotic cell cycle"/>
    <property type="evidence" value="ECO:0007669"/>
    <property type="project" value="TreeGrafter"/>
</dbReference>
<dbReference type="InterPro" id="IPR009077">
    <property type="entry name" value="Proteasome_activ_PA28"/>
</dbReference>
<sequence length="231" mass="25900">MTNACTDTHSELQALIDSTSSPSSIFHTSNISKFTDTTVYPPPAQSSSDEPEPKKRKLNGESSNASPAGSGVTLGNDTSKAVYPNLMVSNPHLKKVHETMKRECEQLAELCDKVKLWVNLSMPKIEDGDNFGVQIQEEVLNEIHRSQESAYNLRDAARHSLQRAKISSKILKYPHIEDYTLALLEHDEKQLYTARQNLHDIRNVYAILTDILHKNINKIRTPKGNNSSGLY</sequence>
<organism evidence="5 6">
    <name type="scientific">Cerrena zonata</name>
    <dbReference type="NCBI Taxonomy" id="2478898"/>
    <lineage>
        <taxon>Eukaryota</taxon>
        <taxon>Fungi</taxon>
        <taxon>Dikarya</taxon>
        <taxon>Basidiomycota</taxon>
        <taxon>Agaricomycotina</taxon>
        <taxon>Agaricomycetes</taxon>
        <taxon>Polyporales</taxon>
        <taxon>Cerrenaceae</taxon>
        <taxon>Cerrena</taxon>
    </lineage>
</organism>
<comment type="similarity">
    <text evidence="1">Belongs to the PA28 family.</text>
</comment>
<evidence type="ECO:0000313" key="5">
    <source>
        <dbReference type="EMBL" id="KAK7686770.1"/>
    </source>
</evidence>
<keyword evidence="2" id="KW-0647">Proteasome</keyword>
<evidence type="ECO:0000259" key="4">
    <source>
        <dbReference type="Pfam" id="PF02252"/>
    </source>
</evidence>
<evidence type="ECO:0000313" key="6">
    <source>
        <dbReference type="Proteomes" id="UP001385951"/>
    </source>
</evidence>
<evidence type="ECO:0000256" key="1">
    <source>
        <dbReference type="ARBA" id="ARBA00005883"/>
    </source>
</evidence>
<dbReference type="InterPro" id="IPR036252">
    <property type="entry name" value="Proteasome_activ_sf"/>
</dbReference>
<dbReference type="GO" id="GO:0061136">
    <property type="term" value="P:regulation of proteasomal protein catabolic process"/>
    <property type="evidence" value="ECO:0007669"/>
    <property type="project" value="TreeGrafter"/>
</dbReference>
<comment type="caution">
    <text evidence="5">The sequence shown here is derived from an EMBL/GenBank/DDBJ whole genome shotgun (WGS) entry which is preliminary data.</text>
</comment>
<dbReference type="Gene3D" id="1.20.120.180">
    <property type="entry name" value="Proteasome activator pa28, C-terminal domain"/>
    <property type="match status" value="1"/>
</dbReference>
<accession>A0AAW0GCI2</accession>
<feature type="region of interest" description="Disordered" evidence="3">
    <location>
        <begin position="36"/>
        <end position="76"/>
    </location>
</feature>
<dbReference type="GO" id="GO:0061133">
    <property type="term" value="F:endopeptidase activator activity"/>
    <property type="evidence" value="ECO:0007669"/>
    <property type="project" value="TreeGrafter"/>
</dbReference>